<evidence type="ECO:0000256" key="14">
    <source>
        <dbReference type="SAM" id="SignalP"/>
    </source>
</evidence>
<accession>A0AAV3NSY0</accession>
<dbReference type="PANTHER" id="PTHR47955">
    <property type="entry name" value="CYTOCHROME P450 FAMILY 71 PROTEIN"/>
    <property type="match status" value="1"/>
</dbReference>
<evidence type="ECO:0000256" key="1">
    <source>
        <dbReference type="ARBA" id="ARBA00001971"/>
    </source>
</evidence>
<evidence type="ECO:0000256" key="12">
    <source>
        <dbReference type="PIRSR" id="PIRSR602401-1"/>
    </source>
</evidence>
<evidence type="ECO:0000256" key="2">
    <source>
        <dbReference type="ARBA" id="ARBA00004370"/>
    </source>
</evidence>
<feature type="binding site" description="axial binding residue" evidence="12">
    <location>
        <position position="454"/>
    </location>
    <ligand>
        <name>heme</name>
        <dbReference type="ChEBI" id="CHEBI:30413"/>
    </ligand>
    <ligandPart>
        <name>Fe</name>
        <dbReference type="ChEBI" id="CHEBI:18248"/>
    </ligandPart>
</feature>
<organism evidence="15 16">
    <name type="scientific">Lithospermum erythrorhizon</name>
    <name type="common">Purple gromwell</name>
    <name type="synonym">Lithospermum officinale var. erythrorhizon</name>
    <dbReference type="NCBI Taxonomy" id="34254"/>
    <lineage>
        <taxon>Eukaryota</taxon>
        <taxon>Viridiplantae</taxon>
        <taxon>Streptophyta</taxon>
        <taxon>Embryophyta</taxon>
        <taxon>Tracheophyta</taxon>
        <taxon>Spermatophyta</taxon>
        <taxon>Magnoliopsida</taxon>
        <taxon>eudicotyledons</taxon>
        <taxon>Gunneridae</taxon>
        <taxon>Pentapetalae</taxon>
        <taxon>asterids</taxon>
        <taxon>lamiids</taxon>
        <taxon>Boraginales</taxon>
        <taxon>Boraginaceae</taxon>
        <taxon>Boraginoideae</taxon>
        <taxon>Lithospermeae</taxon>
        <taxon>Lithospermum</taxon>
    </lineage>
</organism>
<keyword evidence="10 13" id="KW-0503">Monooxygenase</keyword>
<dbReference type="Proteomes" id="UP001454036">
    <property type="component" value="Unassembled WGS sequence"/>
</dbReference>
<keyword evidence="8 13" id="KW-0560">Oxidoreductase</keyword>
<dbReference type="SUPFAM" id="SSF48264">
    <property type="entry name" value="Cytochrome P450"/>
    <property type="match status" value="1"/>
</dbReference>
<comment type="cofactor">
    <cofactor evidence="1 12">
        <name>heme</name>
        <dbReference type="ChEBI" id="CHEBI:30413"/>
    </cofactor>
</comment>
<dbReference type="InterPro" id="IPR001128">
    <property type="entry name" value="Cyt_P450"/>
</dbReference>
<keyword evidence="5" id="KW-0812">Transmembrane</keyword>
<keyword evidence="16" id="KW-1185">Reference proteome</keyword>
<gene>
    <name evidence="15" type="ORF">LIER_03397</name>
</gene>
<evidence type="ECO:0000256" key="5">
    <source>
        <dbReference type="ARBA" id="ARBA00022692"/>
    </source>
</evidence>
<name>A0AAV3NSY0_LITER</name>
<proteinExistence type="inferred from homology"/>
<dbReference type="GO" id="GO:0020037">
    <property type="term" value="F:heme binding"/>
    <property type="evidence" value="ECO:0007669"/>
    <property type="project" value="InterPro"/>
</dbReference>
<dbReference type="PROSITE" id="PS00086">
    <property type="entry name" value="CYTOCHROME_P450"/>
    <property type="match status" value="1"/>
</dbReference>
<evidence type="ECO:0000256" key="10">
    <source>
        <dbReference type="ARBA" id="ARBA00023033"/>
    </source>
</evidence>
<keyword evidence="6 12" id="KW-0479">Metal-binding</keyword>
<comment type="subcellular location">
    <subcellularLocation>
        <location evidence="2">Membrane</location>
    </subcellularLocation>
</comment>
<keyword evidence="7" id="KW-1133">Transmembrane helix</keyword>
<dbReference type="InterPro" id="IPR036396">
    <property type="entry name" value="Cyt_P450_sf"/>
</dbReference>
<keyword evidence="9 12" id="KW-0408">Iron</keyword>
<evidence type="ECO:0000313" key="16">
    <source>
        <dbReference type="Proteomes" id="UP001454036"/>
    </source>
</evidence>
<sequence length="512" mass="58536">MLSYIECLISLVLVILFALVFLHVSGKPRSKLVPPKVPPSPPRLPTIGNLHQLGKLPHQNLYKLSQKYGQVMLLQLGRIPTIVISSPEMAKQILKTHDVDLCSRPESPGPRKLTYNLLDVAFSPFNDQWKERRKILSFELLNSKRSHTLWKFKREEVTTKLIESLSSEASQKNTINVDEKMFQVMGEIITSVAFGKCCNDYQFKNGNHELKDFLGEISEMLLTFCVEDYFPSILGRIIDAILGHRSKLNNCFAKTDEYFSAILQDHIDKQEASRGELQEDLVDVMIRSSMDLSCHLSADHIKGMFLNIFLGGVDTSSNTIVWAMTELVRNQRVMKKVQDEIRSSIGIKEKLNGQDIEELKYLKMVVKETLRLHPAAPLLVPREAMHACEIDDNGNYYVIQPKTRILVNAWAIARDPKSWKNPNEFYPERFEESDIDFKGTFFELLPFGSGRRICPGLKISIMSMEFILTNLLYFFNWELPDGIKVEGVSLEEIGGITIHKKIPLSLKPVKYM</sequence>
<evidence type="ECO:0000256" key="13">
    <source>
        <dbReference type="RuleBase" id="RU000461"/>
    </source>
</evidence>
<feature type="signal peptide" evidence="14">
    <location>
        <begin position="1"/>
        <end position="26"/>
    </location>
</feature>
<dbReference type="GO" id="GO:0016705">
    <property type="term" value="F:oxidoreductase activity, acting on paired donors, with incorporation or reduction of molecular oxygen"/>
    <property type="evidence" value="ECO:0007669"/>
    <property type="project" value="InterPro"/>
</dbReference>
<dbReference type="PRINTS" id="PR00463">
    <property type="entry name" value="EP450I"/>
</dbReference>
<comment type="caution">
    <text evidence="15">The sequence shown here is derived from an EMBL/GenBank/DDBJ whole genome shotgun (WGS) entry which is preliminary data.</text>
</comment>
<keyword evidence="14" id="KW-0732">Signal</keyword>
<dbReference type="PANTHER" id="PTHR47955:SF9">
    <property type="entry name" value="PREMNASPIRODIENE OXYGENASE-LIKE"/>
    <property type="match status" value="1"/>
</dbReference>
<dbReference type="PRINTS" id="PR00385">
    <property type="entry name" value="P450"/>
</dbReference>
<feature type="chain" id="PRO_5043797393" evidence="14">
    <location>
        <begin position="27"/>
        <end position="512"/>
    </location>
</feature>
<dbReference type="EMBL" id="BAABME010000407">
    <property type="protein sequence ID" value="GAA0142514.1"/>
    <property type="molecule type" value="Genomic_DNA"/>
</dbReference>
<dbReference type="GO" id="GO:0005506">
    <property type="term" value="F:iron ion binding"/>
    <property type="evidence" value="ECO:0007669"/>
    <property type="project" value="InterPro"/>
</dbReference>
<reference evidence="15 16" key="1">
    <citation type="submission" date="2024-01" db="EMBL/GenBank/DDBJ databases">
        <title>The complete chloroplast genome sequence of Lithospermum erythrorhizon: insights into the phylogenetic relationship among Boraginaceae species and the maternal lineages of purple gromwells.</title>
        <authorList>
            <person name="Okada T."/>
            <person name="Watanabe K."/>
        </authorList>
    </citation>
    <scope>NUCLEOTIDE SEQUENCE [LARGE SCALE GENOMIC DNA]</scope>
</reference>
<dbReference type="Pfam" id="PF00067">
    <property type="entry name" value="p450"/>
    <property type="match status" value="1"/>
</dbReference>
<evidence type="ECO:0000256" key="9">
    <source>
        <dbReference type="ARBA" id="ARBA00023004"/>
    </source>
</evidence>
<dbReference type="FunFam" id="1.10.630.10:FF:000011">
    <property type="entry name" value="Cytochrome P450 83B1"/>
    <property type="match status" value="1"/>
</dbReference>
<evidence type="ECO:0000256" key="7">
    <source>
        <dbReference type="ARBA" id="ARBA00022989"/>
    </source>
</evidence>
<comment type="similarity">
    <text evidence="3 13">Belongs to the cytochrome P450 family.</text>
</comment>
<dbReference type="GO" id="GO:0016020">
    <property type="term" value="C:membrane"/>
    <property type="evidence" value="ECO:0007669"/>
    <property type="project" value="UniProtKB-SubCell"/>
</dbReference>
<keyword evidence="11" id="KW-0472">Membrane</keyword>
<keyword evidence="4 12" id="KW-0349">Heme</keyword>
<dbReference type="GO" id="GO:0004497">
    <property type="term" value="F:monooxygenase activity"/>
    <property type="evidence" value="ECO:0007669"/>
    <property type="project" value="UniProtKB-KW"/>
</dbReference>
<dbReference type="InterPro" id="IPR017972">
    <property type="entry name" value="Cyt_P450_CS"/>
</dbReference>
<evidence type="ECO:0000256" key="6">
    <source>
        <dbReference type="ARBA" id="ARBA00022723"/>
    </source>
</evidence>
<dbReference type="AlphaFoldDB" id="A0AAV3NSY0"/>
<protein>
    <submittedName>
        <fullName evidence="15">Oxygenase</fullName>
    </submittedName>
</protein>
<evidence type="ECO:0000256" key="11">
    <source>
        <dbReference type="ARBA" id="ARBA00023136"/>
    </source>
</evidence>
<evidence type="ECO:0000256" key="3">
    <source>
        <dbReference type="ARBA" id="ARBA00010617"/>
    </source>
</evidence>
<evidence type="ECO:0000256" key="8">
    <source>
        <dbReference type="ARBA" id="ARBA00023002"/>
    </source>
</evidence>
<evidence type="ECO:0000313" key="15">
    <source>
        <dbReference type="EMBL" id="GAA0142514.1"/>
    </source>
</evidence>
<dbReference type="InterPro" id="IPR002401">
    <property type="entry name" value="Cyt_P450_E_grp-I"/>
</dbReference>
<dbReference type="Gene3D" id="1.10.630.10">
    <property type="entry name" value="Cytochrome P450"/>
    <property type="match status" value="1"/>
</dbReference>
<dbReference type="CDD" id="cd11072">
    <property type="entry name" value="CYP71-like"/>
    <property type="match status" value="1"/>
</dbReference>
<evidence type="ECO:0000256" key="4">
    <source>
        <dbReference type="ARBA" id="ARBA00022617"/>
    </source>
</evidence>